<keyword evidence="6" id="KW-1185">Reference proteome</keyword>
<accession>A0A4R6S3V0</accession>
<dbReference type="OrthoDB" id="9805924at2"/>
<gene>
    <name evidence="5" type="ORF">EV186_106151</name>
</gene>
<dbReference type="Proteomes" id="UP000295444">
    <property type="component" value="Unassembled WGS sequence"/>
</dbReference>
<dbReference type="Pfam" id="PF00583">
    <property type="entry name" value="Acetyltransf_1"/>
    <property type="match status" value="1"/>
</dbReference>
<evidence type="ECO:0000259" key="4">
    <source>
        <dbReference type="PROSITE" id="PS51186"/>
    </source>
</evidence>
<protein>
    <submittedName>
        <fullName evidence="5">L-amino acid N-acyltransferase YncA</fullName>
    </submittedName>
</protein>
<dbReference type="GO" id="GO:0008080">
    <property type="term" value="F:N-acetyltransferase activity"/>
    <property type="evidence" value="ECO:0007669"/>
    <property type="project" value="TreeGrafter"/>
</dbReference>
<dbReference type="FunFam" id="3.40.630.30:FF:000064">
    <property type="entry name" value="GNAT family acetyltransferase"/>
    <property type="match status" value="1"/>
</dbReference>
<dbReference type="PROSITE" id="PS51186">
    <property type="entry name" value="GNAT"/>
    <property type="match status" value="1"/>
</dbReference>
<dbReference type="SUPFAM" id="SSF55729">
    <property type="entry name" value="Acyl-CoA N-acyltransferases (Nat)"/>
    <property type="match status" value="1"/>
</dbReference>
<comment type="caution">
    <text evidence="5">The sequence shown here is derived from an EMBL/GenBank/DDBJ whole genome shotgun (WGS) entry which is preliminary data.</text>
</comment>
<dbReference type="Gene3D" id="3.40.630.30">
    <property type="match status" value="1"/>
</dbReference>
<keyword evidence="3 5" id="KW-0012">Acyltransferase</keyword>
<dbReference type="InterPro" id="IPR051016">
    <property type="entry name" value="Diverse_Substrate_AcTransf"/>
</dbReference>
<evidence type="ECO:0000313" key="5">
    <source>
        <dbReference type="EMBL" id="TDP93757.1"/>
    </source>
</evidence>
<dbReference type="RefSeq" id="WP_133852767.1">
    <property type="nucleotide sequence ID" value="NZ_SNXZ01000006.1"/>
</dbReference>
<dbReference type="EMBL" id="SNXZ01000006">
    <property type="protein sequence ID" value="TDP93757.1"/>
    <property type="molecule type" value="Genomic_DNA"/>
</dbReference>
<sequence>MIRRARESDVDQIVALCRELAEYEQAPEHFKMTAEQLRPALFGEAPSVFCHVAEVDGGLAGCAVWFRSFSTWTGTHGIHLEDLYVRPQHRGTGLGKQLLVALARECVRAGYQRLEWAVLDWNEPTIEFYRRLGATHVDDWMTFRLDGDALTTFAS</sequence>
<dbReference type="InterPro" id="IPR000182">
    <property type="entry name" value="GNAT_dom"/>
</dbReference>
<feature type="domain" description="N-acetyltransferase" evidence="4">
    <location>
        <begin position="1"/>
        <end position="155"/>
    </location>
</feature>
<keyword evidence="2 5" id="KW-0808">Transferase</keyword>
<dbReference type="PANTHER" id="PTHR10545">
    <property type="entry name" value="DIAMINE N-ACETYLTRANSFERASE"/>
    <property type="match status" value="1"/>
</dbReference>
<dbReference type="InterPro" id="IPR016181">
    <property type="entry name" value="Acyl_CoA_acyltransferase"/>
</dbReference>
<evidence type="ECO:0000256" key="3">
    <source>
        <dbReference type="ARBA" id="ARBA00023315"/>
    </source>
</evidence>
<evidence type="ECO:0000256" key="1">
    <source>
        <dbReference type="ARBA" id="ARBA00008694"/>
    </source>
</evidence>
<evidence type="ECO:0000313" key="6">
    <source>
        <dbReference type="Proteomes" id="UP000295444"/>
    </source>
</evidence>
<proteinExistence type="inferred from homology"/>
<dbReference type="AlphaFoldDB" id="A0A4R6S3V0"/>
<evidence type="ECO:0000256" key="2">
    <source>
        <dbReference type="ARBA" id="ARBA00022679"/>
    </source>
</evidence>
<dbReference type="CDD" id="cd04301">
    <property type="entry name" value="NAT_SF"/>
    <property type="match status" value="1"/>
</dbReference>
<reference evidence="5 6" key="1">
    <citation type="submission" date="2019-03" db="EMBL/GenBank/DDBJ databases">
        <title>Genomic Encyclopedia of Type Strains, Phase IV (KMG-IV): sequencing the most valuable type-strain genomes for metagenomic binning, comparative biology and taxonomic classification.</title>
        <authorList>
            <person name="Goeker M."/>
        </authorList>
    </citation>
    <scope>NUCLEOTIDE SEQUENCE [LARGE SCALE GENOMIC DNA]</scope>
    <source>
        <strain evidence="5 6">DSM 45361</strain>
    </source>
</reference>
<organism evidence="5 6">
    <name type="scientific">Labedaea rhizosphaerae</name>
    <dbReference type="NCBI Taxonomy" id="598644"/>
    <lineage>
        <taxon>Bacteria</taxon>
        <taxon>Bacillati</taxon>
        <taxon>Actinomycetota</taxon>
        <taxon>Actinomycetes</taxon>
        <taxon>Pseudonocardiales</taxon>
        <taxon>Pseudonocardiaceae</taxon>
        <taxon>Labedaea</taxon>
    </lineage>
</organism>
<name>A0A4R6S3V0_LABRH</name>
<dbReference type="PANTHER" id="PTHR10545:SF29">
    <property type="entry name" value="GH14572P-RELATED"/>
    <property type="match status" value="1"/>
</dbReference>
<comment type="similarity">
    <text evidence="1">Belongs to the acetyltransferase family.</text>
</comment>